<comment type="similarity">
    <text evidence="1 12">Belongs to the thymidylate kinase family.</text>
</comment>
<dbReference type="SUPFAM" id="SSF52540">
    <property type="entry name" value="P-loop containing nucleoside triphosphate hydrolases"/>
    <property type="match status" value="1"/>
</dbReference>
<dbReference type="Pfam" id="PF02223">
    <property type="entry name" value="Thymidylate_kin"/>
    <property type="match status" value="1"/>
</dbReference>
<dbReference type="EMBL" id="CP035704">
    <property type="protein sequence ID" value="QBB70235.1"/>
    <property type="molecule type" value="Genomic_DNA"/>
</dbReference>
<dbReference type="EC" id="2.7.4.9" evidence="2 12"/>
<keyword evidence="4 12" id="KW-0808">Transferase</keyword>
<evidence type="ECO:0000256" key="10">
    <source>
        <dbReference type="ARBA" id="ARBA00048743"/>
    </source>
</evidence>
<keyword evidence="15" id="KW-1185">Reference proteome</keyword>
<gene>
    <name evidence="12" type="primary">tmk</name>
    <name evidence="14" type="ORF">ELE36_07590</name>
</gene>
<evidence type="ECO:0000256" key="4">
    <source>
        <dbReference type="ARBA" id="ARBA00022679"/>
    </source>
</evidence>
<evidence type="ECO:0000313" key="15">
    <source>
        <dbReference type="Proteomes" id="UP000291562"/>
    </source>
</evidence>
<evidence type="ECO:0000256" key="11">
    <source>
        <dbReference type="ARBA" id="ARBA00057735"/>
    </source>
</evidence>
<organism evidence="14 15">
    <name type="scientific">Pseudolysobacter antarcticus</name>
    <dbReference type="NCBI Taxonomy" id="2511995"/>
    <lineage>
        <taxon>Bacteria</taxon>
        <taxon>Pseudomonadati</taxon>
        <taxon>Pseudomonadota</taxon>
        <taxon>Gammaproteobacteria</taxon>
        <taxon>Lysobacterales</taxon>
        <taxon>Rhodanobacteraceae</taxon>
        <taxon>Pseudolysobacter</taxon>
    </lineage>
</organism>
<accession>A0A411HIA0</accession>
<dbReference type="GO" id="GO:0005829">
    <property type="term" value="C:cytosol"/>
    <property type="evidence" value="ECO:0007669"/>
    <property type="project" value="TreeGrafter"/>
</dbReference>
<evidence type="ECO:0000256" key="6">
    <source>
        <dbReference type="ARBA" id="ARBA00022741"/>
    </source>
</evidence>
<dbReference type="GO" id="GO:0006227">
    <property type="term" value="P:dUDP biosynthetic process"/>
    <property type="evidence" value="ECO:0007669"/>
    <property type="project" value="TreeGrafter"/>
</dbReference>
<dbReference type="GO" id="GO:0004798">
    <property type="term" value="F:dTMP kinase activity"/>
    <property type="evidence" value="ECO:0007669"/>
    <property type="project" value="UniProtKB-UniRule"/>
</dbReference>
<evidence type="ECO:0000259" key="13">
    <source>
        <dbReference type="Pfam" id="PF02223"/>
    </source>
</evidence>
<feature type="domain" description="Thymidylate kinase-like" evidence="13">
    <location>
        <begin position="15"/>
        <end position="201"/>
    </location>
</feature>
<dbReference type="CDD" id="cd01672">
    <property type="entry name" value="TMPK"/>
    <property type="match status" value="1"/>
</dbReference>
<evidence type="ECO:0000256" key="3">
    <source>
        <dbReference type="ARBA" id="ARBA00017144"/>
    </source>
</evidence>
<keyword evidence="8 12" id="KW-0067">ATP-binding</keyword>
<evidence type="ECO:0000256" key="9">
    <source>
        <dbReference type="ARBA" id="ARBA00029962"/>
    </source>
</evidence>
<dbReference type="PANTHER" id="PTHR10344">
    <property type="entry name" value="THYMIDYLATE KINASE"/>
    <property type="match status" value="1"/>
</dbReference>
<evidence type="ECO:0000256" key="5">
    <source>
        <dbReference type="ARBA" id="ARBA00022727"/>
    </source>
</evidence>
<evidence type="ECO:0000256" key="7">
    <source>
        <dbReference type="ARBA" id="ARBA00022777"/>
    </source>
</evidence>
<dbReference type="GO" id="GO:0006233">
    <property type="term" value="P:dTDP biosynthetic process"/>
    <property type="evidence" value="ECO:0007669"/>
    <property type="project" value="InterPro"/>
</dbReference>
<sequence>MSAREKTVRGRLITLEGGEGAGKSTVLAAVREQLIAAGHDVVQTREPGGTPVGEALRAVVLDAQYRGMCAQSELLLMFAARAELVRSVIEPALAAGQWVLSDRFTDASFAYQGGGRGQPQERIAELENWAANGLQPDLTLLLDLPVEQGLARMRERAAADRIELEAVTFFERVRAAYRARAAAQPQRFRMIDASQSLEKVLAATRTTLAEFLQSSSVASS</sequence>
<dbReference type="AlphaFoldDB" id="A0A411HIA0"/>
<evidence type="ECO:0000256" key="12">
    <source>
        <dbReference type="HAMAP-Rule" id="MF_00165"/>
    </source>
</evidence>
<dbReference type="Gene3D" id="3.40.50.300">
    <property type="entry name" value="P-loop containing nucleotide triphosphate hydrolases"/>
    <property type="match status" value="1"/>
</dbReference>
<dbReference type="NCBIfam" id="TIGR00041">
    <property type="entry name" value="DTMP_kinase"/>
    <property type="match status" value="1"/>
</dbReference>
<dbReference type="Proteomes" id="UP000291562">
    <property type="component" value="Chromosome"/>
</dbReference>
<evidence type="ECO:0000313" key="14">
    <source>
        <dbReference type="EMBL" id="QBB70235.1"/>
    </source>
</evidence>
<reference evidence="14 15" key="1">
    <citation type="submission" date="2019-01" db="EMBL/GenBank/DDBJ databases">
        <title>Pseudolysobacter antarctica gen. nov., sp. nov., isolated from Fildes Peninsula, Antarctica.</title>
        <authorList>
            <person name="Wei Z."/>
            <person name="Peng F."/>
        </authorList>
    </citation>
    <scope>NUCLEOTIDE SEQUENCE [LARGE SCALE GENOMIC DNA]</scope>
    <source>
        <strain evidence="14 15">AQ6-296</strain>
    </source>
</reference>
<dbReference type="PANTHER" id="PTHR10344:SF4">
    <property type="entry name" value="UMP-CMP KINASE 2, MITOCHONDRIAL"/>
    <property type="match status" value="1"/>
</dbReference>
<dbReference type="OrthoDB" id="9774907at2"/>
<keyword evidence="7 12" id="KW-0418">Kinase</keyword>
<dbReference type="KEGG" id="xbc:ELE36_07590"/>
<dbReference type="InterPro" id="IPR039430">
    <property type="entry name" value="Thymidylate_kin-like_dom"/>
</dbReference>
<dbReference type="GO" id="GO:0006235">
    <property type="term" value="P:dTTP biosynthetic process"/>
    <property type="evidence" value="ECO:0007669"/>
    <property type="project" value="UniProtKB-UniRule"/>
</dbReference>
<dbReference type="GO" id="GO:0005524">
    <property type="term" value="F:ATP binding"/>
    <property type="evidence" value="ECO:0007669"/>
    <property type="project" value="UniProtKB-UniRule"/>
</dbReference>
<keyword evidence="6 12" id="KW-0547">Nucleotide-binding</keyword>
<dbReference type="HAMAP" id="MF_00165">
    <property type="entry name" value="Thymidylate_kinase"/>
    <property type="match status" value="1"/>
</dbReference>
<comment type="catalytic activity">
    <reaction evidence="10 12">
        <text>dTMP + ATP = dTDP + ADP</text>
        <dbReference type="Rhea" id="RHEA:13517"/>
        <dbReference type="ChEBI" id="CHEBI:30616"/>
        <dbReference type="ChEBI" id="CHEBI:58369"/>
        <dbReference type="ChEBI" id="CHEBI:63528"/>
        <dbReference type="ChEBI" id="CHEBI:456216"/>
        <dbReference type="EC" id="2.7.4.9"/>
    </reaction>
</comment>
<comment type="function">
    <text evidence="11 12">Phosphorylation of dTMP to form dTDP in both de novo and salvage pathways of dTTP synthesis.</text>
</comment>
<evidence type="ECO:0000256" key="1">
    <source>
        <dbReference type="ARBA" id="ARBA00009776"/>
    </source>
</evidence>
<evidence type="ECO:0000256" key="8">
    <source>
        <dbReference type="ARBA" id="ARBA00022840"/>
    </source>
</evidence>
<protein>
    <recommendedName>
        <fullName evidence="3 12">Thymidylate kinase</fullName>
        <ecNumber evidence="2 12">2.7.4.9</ecNumber>
    </recommendedName>
    <alternativeName>
        <fullName evidence="9 12">dTMP kinase</fullName>
    </alternativeName>
</protein>
<dbReference type="InterPro" id="IPR027417">
    <property type="entry name" value="P-loop_NTPase"/>
</dbReference>
<dbReference type="InterPro" id="IPR018094">
    <property type="entry name" value="Thymidylate_kinase"/>
</dbReference>
<feature type="binding site" evidence="12">
    <location>
        <begin position="17"/>
        <end position="24"/>
    </location>
    <ligand>
        <name>ATP</name>
        <dbReference type="ChEBI" id="CHEBI:30616"/>
    </ligand>
</feature>
<keyword evidence="5 12" id="KW-0545">Nucleotide biosynthesis</keyword>
<dbReference type="FunFam" id="3.40.50.300:FF:000225">
    <property type="entry name" value="Thymidylate kinase"/>
    <property type="match status" value="1"/>
</dbReference>
<evidence type="ECO:0000256" key="2">
    <source>
        <dbReference type="ARBA" id="ARBA00012980"/>
    </source>
</evidence>
<name>A0A411HIA0_9GAMM</name>
<proteinExistence type="inferred from homology"/>